<reference evidence="1" key="1">
    <citation type="journal article" date="2015" name="Nature">
        <title>Complex archaea that bridge the gap between prokaryotes and eukaryotes.</title>
        <authorList>
            <person name="Spang A."/>
            <person name="Saw J.H."/>
            <person name="Jorgensen S.L."/>
            <person name="Zaremba-Niedzwiedzka K."/>
            <person name="Martijn J."/>
            <person name="Lind A.E."/>
            <person name="van Eijk R."/>
            <person name="Schleper C."/>
            <person name="Guy L."/>
            <person name="Ettema T.J."/>
        </authorList>
    </citation>
    <scope>NUCLEOTIDE SEQUENCE</scope>
</reference>
<dbReference type="EMBL" id="LAZR01011695">
    <property type="protein sequence ID" value="KKM60341.1"/>
    <property type="molecule type" value="Genomic_DNA"/>
</dbReference>
<accession>A0A0F9JDJ7</accession>
<sequence length="51" mass="6095">MNDYTYDPELAELEGQLEAAEREAKKERIRRRLRELGEGQYKGRLWPPMNS</sequence>
<evidence type="ECO:0000313" key="1">
    <source>
        <dbReference type="EMBL" id="KKM60341.1"/>
    </source>
</evidence>
<name>A0A0F9JDJ7_9ZZZZ</name>
<gene>
    <name evidence="1" type="ORF">LCGC14_1542750</name>
</gene>
<protein>
    <submittedName>
        <fullName evidence="1">Uncharacterized protein</fullName>
    </submittedName>
</protein>
<organism evidence="1">
    <name type="scientific">marine sediment metagenome</name>
    <dbReference type="NCBI Taxonomy" id="412755"/>
    <lineage>
        <taxon>unclassified sequences</taxon>
        <taxon>metagenomes</taxon>
        <taxon>ecological metagenomes</taxon>
    </lineage>
</organism>
<proteinExistence type="predicted"/>
<comment type="caution">
    <text evidence="1">The sequence shown here is derived from an EMBL/GenBank/DDBJ whole genome shotgun (WGS) entry which is preliminary data.</text>
</comment>
<dbReference type="AlphaFoldDB" id="A0A0F9JDJ7"/>